<dbReference type="PANTHER" id="PTHR10900:SF120">
    <property type="entry name" value="MUCIN-5AC-RELATED"/>
    <property type="match status" value="1"/>
</dbReference>
<keyword evidence="1" id="KW-0175">Coiled coil</keyword>
<dbReference type="SUPFAM" id="SSF82153">
    <property type="entry name" value="FAS1 domain"/>
    <property type="match status" value="2"/>
</dbReference>
<dbReference type="Proteomes" id="UP000668214">
    <property type="component" value="Unassembled WGS sequence"/>
</dbReference>
<dbReference type="SMART" id="SM00554">
    <property type="entry name" value="FAS1"/>
    <property type="match status" value="2"/>
</dbReference>
<protein>
    <submittedName>
        <fullName evidence="5">BGH3 protein</fullName>
    </submittedName>
</protein>
<dbReference type="GO" id="GO:0005615">
    <property type="term" value="C:extracellular space"/>
    <property type="evidence" value="ECO:0007669"/>
    <property type="project" value="TreeGrafter"/>
</dbReference>
<dbReference type="GO" id="GO:0007155">
    <property type="term" value="P:cell adhesion"/>
    <property type="evidence" value="ECO:0007669"/>
    <property type="project" value="TreeGrafter"/>
</dbReference>
<feature type="signal peptide" evidence="3">
    <location>
        <begin position="1"/>
        <end position="26"/>
    </location>
</feature>
<dbReference type="EMBL" id="JAANIA010002593">
    <property type="protein sequence ID" value="KAG5311927.1"/>
    <property type="molecule type" value="Genomic_DNA"/>
</dbReference>
<dbReference type="Pfam" id="PF02469">
    <property type="entry name" value="Fasciclin"/>
    <property type="match status" value="2"/>
</dbReference>
<dbReference type="PROSITE" id="PS50213">
    <property type="entry name" value="FAS1"/>
    <property type="match status" value="2"/>
</dbReference>
<dbReference type="InterPro" id="IPR000782">
    <property type="entry name" value="FAS1_domain"/>
</dbReference>
<feature type="domain" description="FAS1" evidence="4">
    <location>
        <begin position="998"/>
        <end position="1132"/>
    </location>
</feature>
<keyword evidence="3" id="KW-0732">Signal</keyword>
<proteinExistence type="predicted"/>
<feature type="compositionally biased region" description="Low complexity" evidence="2">
    <location>
        <begin position="468"/>
        <end position="477"/>
    </location>
</feature>
<feature type="region of interest" description="Disordered" evidence="2">
    <location>
        <begin position="390"/>
        <end position="417"/>
    </location>
</feature>
<evidence type="ECO:0000313" key="5">
    <source>
        <dbReference type="EMBL" id="KAG5311927.1"/>
    </source>
</evidence>
<dbReference type="PANTHER" id="PTHR10900">
    <property type="entry name" value="PERIOSTIN-RELATED"/>
    <property type="match status" value="1"/>
</dbReference>
<dbReference type="GO" id="GO:0050839">
    <property type="term" value="F:cell adhesion molecule binding"/>
    <property type="evidence" value="ECO:0007669"/>
    <property type="project" value="TreeGrafter"/>
</dbReference>
<dbReference type="InterPro" id="IPR036378">
    <property type="entry name" value="FAS1_dom_sf"/>
</dbReference>
<feature type="region of interest" description="Disordered" evidence="2">
    <location>
        <begin position="442"/>
        <end position="478"/>
    </location>
</feature>
<dbReference type="AlphaFoldDB" id="A0A836EUP1"/>
<evidence type="ECO:0000256" key="2">
    <source>
        <dbReference type="SAM" id="MobiDB-lite"/>
    </source>
</evidence>
<evidence type="ECO:0000256" key="1">
    <source>
        <dbReference type="SAM" id="Coils"/>
    </source>
</evidence>
<feature type="non-terminal residue" evidence="5">
    <location>
        <position position="1132"/>
    </location>
</feature>
<gene>
    <name evidence="5" type="primary">Tgfbi</name>
    <name evidence="5" type="ORF">G6Z78_0002741</name>
</gene>
<sequence length="1132" mass="126789">MKQRYFLCFLWTALLLRGDILVAAEADPAILNGADLPHLQQLQVDESTVSKRLKGLGMIQKQGHWVPYELKPRDVERRFGTCELLLQRQKRKGFLLMHAVEEKIRENRRFIITSLSLHFPDISRLFLHEIMSEKLNYWKGRIVNDPRPRLSASQQVQILSDVQQHQQRYRQRPAQDFKNPRVNFPTFEQAQSSTPFSSLAKYKVDRAKQQLQQLQQQQQQVQQLLQQQQQKIAQQLGTSNFVNGGEGGIQSPQFQRQQYLQQQQYNQYNQNGFQNLQQDLSQPLFSDQQTVQLQEYLEKQRELELLQKQRQQLLYEQQELRRQQELLRLQQLQRLTSTTPPPPTTTSTPITISTTSVPLLLSSPTARRITPSETELFLKAIANHQKKYTTTAASTTTTAPTTTTTTTQPPPPARRLITSNTHRETDIPENLLSLVQEQERQLLQQGKSKPQIKIIYQTEKPSTTRQNSGGRSRSSQLSERELLLKQLKLALAQSGDDDDVARNVTTRDLILPNGKKIQVIHAPNGLSSISPSGSPTVLTSTVPSSTTTIKPPKELFEELTKDGVLPPGTDFEVIRQKSDGKLEEVGKTPIIQNLPAKKVTFVLLEEQPDGSYKVQGVKGNANDKESGGDVESIVEKIKKGELKLPPSSLGPTTQSSTLEHLESNLDPNLIVSTGTSRTPVSSIHSVSTTAATFRPTTVRSTSTRYSERINAVKDSEQNKIFSKSTTTEYVPYVTVSPNSVSTTDKYVTSASSVTGHVYNSLNPSPTKTTLSDHIPRVTTKYSSSTRSQFIPTMAPVNEIVTTTATIPTSYTHHTPNSYVYFSKHSSPETSLTSAEEAIKKPQTLQENLAALLKREGLYAMAKYLRQSGLDSVLNETGPYTIFVPTDKAFRTLLVQLGGPEKAEQKFHDNPRLLSGLLLHHVIPGAFRIDSLQDEMTGVSLAGTQLRVNEYAMQDHEWNDVKVTTINGARVAPNKRDIEIPQGIAHAVDRVMFPLPVGDLVQTLQADRERRFTTFLRMLHVSGLEDTLTGPKTFTIFAPTDSAFTDASTKNGIPIWTDDDGPEAAKAIISRHVIPTTLYTAGMRYYIQKDTLRPQSPVHIHKNGGRVRINEAHVVTHNVPATNGVLHAIDGVL</sequence>
<dbReference type="GO" id="GO:0030198">
    <property type="term" value="P:extracellular matrix organization"/>
    <property type="evidence" value="ECO:0007669"/>
    <property type="project" value="TreeGrafter"/>
</dbReference>
<feature type="coiled-coil region" evidence="1">
    <location>
        <begin position="296"/>
        <end position="335"/>
    </location>
</feature>
<evidence type="ECO:0000313" key="6">
    <source>
        <dbReference type="Proteomes" id="UP000668214"/>
    </source>
</evidence>
<feature type="domain" description="FAS1" evidence="4">
    <location>
        <begin position="844"/>
        <end position="991"/>
    </location>
</feature>
<organism evidence="5 6">
    <name type="scientific">Pseudoatta argentina</name>
    <dbReference type="NCBI Taxonomy" id="621737"/>
    <lineage>
        <taxon>Eukaryota</taxon>
        <taxon>Metazoa</taxon>
        <taxon>Ecdysozoa</taxon>
        <taxon>Arthropoda</taxon>
        <taxon>Hexapoda</taxon>
        <taxon>Insecta</taxon>
        <taxon>Pterygota</taxon>
        <taxon>Neoptera</taxon>
        <taxon>Endopterygota</taxon>
        <taxon>Hymenoptera</taxon>
        <taxon>Apocrita</taxon>
        <taxon>Aculeata</taxon>
        <taxon>Formicoidea</taxon>
        <taxon>Formicidae</taxon>
        <taxon>Myrmicinae</taxon>
        <taxon>Pseudoatta</taxon>
    </lineage>
</organism>
<dbReference type="InterPro" id="IPR050904">
    <property type="entry name" value="Adhesion/Biosynth-related"/>
</dbReference>
<feature type="non-terminal residue" evidence="5">
    <location>
        <position position="1"/>
    </location>
</feature>
<dbReference type="Gene3D" id="2.30.180.10">
    <property type="entry name" value="FAS1 domain"/>
    <property type="match status" value="2"/>
</dbReference>
<feature type="chain" id="PRO_5033028843" evidence="3">
    <location>
        <begin position="27"/>
        <end position="1132"/>
    </location>
</feature>
<accession>A0A836EUP1</accession>
<comment type="caution">
    <text evidence="5">The sequence shown here is derived from an EMBL/GenBank/DDBJ whole genome shotgun (WGS) entry which is preliminary data.</text>
</comment>
<dbReference type="GO" id="GO:0031012">
    <property type="term" value="C:extracellular matrix"/>
    <property type="evidence" value="ECO:0007669"/>
    <property type="project" value="TreeGrafter"/>
</dbReference>
<name>A0A836EUP1_9HYME</name>
<keyword evidence="6" id="KW-1185">Reference proteome</keyword>
<reference evidence="5" key="1">
    <citation type="submission" date="2020-02" db="EMBL/GenBank/DDBJ databases">
        <title>Relaxed selection underlies rapid genomic changes in the transitions from sociality to social parasitism in ants.</title>
        <authorList>
            <person name="Bi X."/>
        </authorList>
    </citation>
    <scope>NUCLEOTIDE SEQUENCE</scope>
    <source>
        <strain evidence="5">BGI-DK2014c</strain>
        <tissue evidence="5">Whole body</tissue>
    </source>
</reference>
<feature type="coiled-coil region" evidence="1">
    <location>
        <begin position="197"/>
        <end position="234"/>
    </location>
</feature>
<evidence type="ECO:0000259" key="4">
    <source>
        <dbReference type="PROSITE" id="PS50213"/>
    </source>
</evidence>
<feature type="compositionally biased region" description="Low complexity" evidence="2">
    <location>
        <begin position="390"/>
        <end position="407"/>
    </location>
</feature>
<evidence type="ECO:0000256" key="3">
    <source>
        <dbReference type="SAM" id="SignalP"/>
    </source>
</evidence>